<keyword evidence="6" id="KW-0812">Transmembrane</keyword>
<feature type="compositionally biased region" description="Basic and acidic residues" evidence="5">
    <location>
        <begin position="438"/>
        <end position="453"/>
    </location>
</feature>
<accession>A0A9P6U6X2</accession>
<sequence>MTNNDTQQLPRVIIVGAGLGGIALGIFLDRLKIPFHIYERAEKVKPLGSVMGFTASTLMAFEQLGLVDEIRKLSLPTSGMMIYNEKLDFLGDFSTRETEGLTGYPLLLFPRPDLYALLFSQIPAERISLGAKVTSVDQNDSGVTITLQDGTQDQGDILIGADGAYSAVRQGLYKQLESKGLLPDSDKENLHMGHVCMVGTTGPLDPAKYPVLKEETSHFHRVLGPAGTAHSWLTANTRGNRIAWSLAVQLGSSTEDDDTALRNSEWNPKTNESMIQTFRDYPVTVGGTLGELIDATAPDMISRVALEEKLFETWHHGRTFLPSAGQGAQSAIQDALILANCFNDMTDKSTRSIEAALASFHEHRYPIIQYQMQRSDTLAKLMYGQTWKERLLRYVIFNWIPKSVQTSQLQKDMSYRPQANFLPLAETKGSGPVQPQWDSKKKTDEIEQSRVAV</sequence>
<keyword evidence="6" id="KW-1133">Transmembrane helix</keyword>
<keyword evidence="4" id="KW-0560">Oxidoreductase</keyword>
<keyword evidence="3" id="KW-0274">FAD</keyword>
<feature type="region of interest" description="Disordered" evidence="5">
    <location>
        <begin position="424"/>
        <end position="453"/>
    </location>
</feature>
<evidence type="ECO:0000259" key="7">
    <source>
        <dbReference type="Pfam" id="PF01494"/>
    </source>
</evidence>
<keyword evidence="2" id="KW-0285">Flavoprotein</keyword>
<reference evidence="8" key="1">
    <citation type="journal article" date="2020" name="Fungal Divers.">
        <title>Resolving the Mortierellaceae phylogeny through synthesis of multi-gene phylogenetics and phylogenomics.</title>
        <authorList>
            <person name="Vandepol N."/>
            <person name="Liber J."/>
            <person name="Desiro A."/>
            <person name="Na H."/>
            <person name="Kennedy M."/>
            <person name="Barry K."/>
            <person name="Grigoriev I.V."/>
            <person name="Miller A.N."/>
            <person name="O'Donnell K."/>
            <person name="Stajich J.E."/>
            <person name="Bonito G."/>
        </authorList>
    </citation>
    <scope>NUCLEOTIDE SEQUENCE</scope>
    <source>
        <strain evidence="8">KOD948</strain>
    </source>
</reference>
<feature type="domain" description="FAD-binding" evidence="7">
    <location>
        <begin position="12"/>
        <end position="374"/>
    </location>
</feature>
<dbReference type="GO" id="GO:0004497">
    <property type="term" value="F:monooxygenase activity"/>
    <property type="evidence" value="ECO:0007669"/>
    <property type="project" value="InterPro"/>
</dbReference>
<dbReference type="Proteomes" id="UP000726737">
    <property type="component" value="Unassembled WGS sequence"/>
</dbReference>
<dbReference type="InterPro" id="IPR036188">
    <property type="entry name" value="FAD/NAD-bd_sf"/>
</dbReference>
<organism evidence="8 9">
    <name type="scientific">Mortierella polycephala</name>
    <dbReference type="NCBI Taxonomy" id="41804"/>
    <lineage>
        <taxon>Eukaryota</taxon>
        <taxon>Fungi</taxon>
        <taxon>Fungi incertae sedis</taxon>
        <taxon>Mucoromycota</taxon>
        <taxon>Mortierellomycotina</taxon>
        <taxon>Mortierellomycetes</taxon>
        <taxon>Mortierellales</taxon>
        <taxon>Mortierellaceae</taxon>
        <taxon>Mortierella</taxon>
    </lineage>
</organism>
<name>A0A9P6U6X2_9FUNG</name>
<dbReference type="OrthoDB" id="655030at2759"/>
<gene>
    <name evidence="8" type="ORF">BG011_000159</name>
</gene>
<evidence type="ECO:0000256" key="3">
    <source>
        <dbReference type="ARBA" id="ARBA00022827"/>
    </source>
</evidence>
<evidence type="ECO:0000313" key="9">
    <source>
        <dbReference type="Proteomes" id="UP000726737"/>
    </source>
</evidence>
<dbReference type="PANTHER" id="PTHR47356">
    <property type="entry name" value="FAD-DEPENDENT MONOOXYGENASE ASQG-RELATED"/>
    <property type="match status" value="1"/>
</dbReference>
<feature type="transmembrane region" description="Helical" evidence="6">
    <location>
        <begin position="12"/>
        <end position="31"/>
    </location>
</feature>
<dbReference type="PRINTS" id="PR00420">
    <property type="entry name" value="RNGMNOXGNASE"/>
</dbReference>
<comment type="similarity">
    <text evidence="1">Belongs to the paxM FAD-dependent monooxygenase family.</text>
</comment>
<dbReference type="GO" id="GO:0071949">
    <property type="term" value="F:FAD binding"/>
    <property type="evidence" value="ECO:0007669"/>
    <property type="project" value="InterPro"/>
</dbReference>
<proteinExistence type="inferred from homology"/>
<dbReference type="InterPro" id="IPR002938">
    <property type="entry name" value="FAD-bd"/>
</dbReference>
<dbReference type="PANTHER" id="PTHR47356:SF2">
    <property type="entry name" value="FAD-BINDING DOMAIN-CONTAINING PROTEIN-RELATED"/>
    <property type="match status" value="1"/>
</dbReference>
<dbReference type="Pfam" id="PF01494">
    <property type="entry name" value="FAD_binding_3"/>
    <property type="match status" value="1"/>
</dbReference>
<dbReference type="AlphaFoldDB" id="A0A9P6U6X2"/>
<keyword evidence="6" id="KW-0472">Membrane</keyword>
<protein>
    <recommendedName>
        <fullName evidence="7">FAD-binding domain-containing protein</fullName>
    </recommendedName>
</protein>
<comment type="caution">
    <text evidence="8">The sequence shown here is derived from an EMBL/GenBank/DDBJ whole genome shotgun (WGS) entry which is preliminary data.</text>
</comment>
<evidence type="ECO:0000256" key="6">
    <source>
        <dbReference type="SAM" id="Phobius"/>
    </source>
</evidence>
<dbReference type="InterPro" id="IPR050562">
    <property type="entry name" value="FAD_mOase_fung"/>
</dbReference>
<dbReference type="EMBL" id="JAAAJA010000102">
    <property type="protein sequence ID" value="KAG0262253.1"/>
    <property type="molecule type" value="Genomic_DNA"/>
</dbReference>
<evidence type="ECO:0000256" key="2">
    <source>
        <dbReference type="ARBA" id="ARBA00022630"/>
    </source>
</evidence>
<keyword evidence="9" id="KW-1185">Reference proteome</keyword>
<evidence type="ECO:0000256" key="1">
    <source>
        <dbReference type="ARBA" id="ARBA00007992"/>
    </source>
</evidence>
<evidence type="ECO:0000313" key="8">
    <source>
        <dbReference type="EMBL" id="KAG0262253.1"/>
    </source>
</evidence>
<dbReference type="Gene3D" id="3.50.50.60">
    <property type="entry name" value="FAD/NAD(P)-binding domain"/>
    <property type="match status" value="1"/>
</dbReference>
<evidence type="ECO:0000256" key="4">
    <source>
        <dbReference type="ARBA" id="ARBA00023002"/>
    </source>
</evidence>
<dbReference type="SUPFAM" id="SSF51905">
    <property type="entry name" value="FAD/NAD(P)-binding domain"/>
    <property type="match status" value="1"/>
</dbReference>
<evidence type="ECO:0000256" key="5">
    <source>
        <dbReference type="SAM" id="MobiDB-lite"/>
    </source>
</evidence>